<dbReference type="GO" id="GO:1900025">
    <property type="term" value="P:negative regulation of substrate adhesion-dependent cell spreading"/>
    <property type="evidence" value="ECO:0007669"/>
    <property type="project" value="InterPro"/>
</dbReference>
<feature type="compositionally biased region" description="Polar residues" evidence="2">
    <location>
        <begin position="237"/>
        <end position="251"/>
    </location>
</feature>
<dbReference type="OMA" id="LPYKHEA"/>
<reference evidence="3" key="2">
    <citation type="submission" date="2021-01" db="UniProtKB">
        <authorList>
            <consortium name="EnsemblMetazoa"/>
        </authorList>
    </citation>
    <scope>IDENTIFICATION</scope>
</reference>
<evidence type="ECO:0000256" key="2">
    <source>
        <dbReference type="SAM" id="MobiDB-lite"/>
    </source>
</evidence>
<feature type="compositionally biased region" description="Polar residues" evidence="2">
    <location>
        <begin position="179"/>
        <end position="218"/>
    </location>
</feature>
<dbReference type="Pfam" id="PF15745">
    <property type="entry name" value="AP1AR"/>
    <property type="match status" value="1"/>
</dbReference>
<dbReference type="GO" id="GO:0034315">
    <property type="term" value="P:regulation of Arp2/3 complex-mediated actin nucleation"/>
    <property type="evidence" value="ECO:0007669"/>
    <property type="project" value="InterPro"/>
</dbReference>
<evidence type="ECO:0000256" key="1">
    <source>
        <dbReference type="SAM" id="Coils"/>
    </source>
</evidence>
<dbReference type="PANTHER" id="PTHR34529">
    <property type="entry name" value="AP-1 COMPLEX-ASSOCIATED REGULATORY PROTEIN"/>
    <property type="match status" value="1"/>
</dbReference>
<feature type="compositionally biased region" description="Low complexity" evidence="2">
    <location>
        <begin position="169"/>
        <end position="178"/>
    </location>
</feature>
<dbReference type="GO" id="GO:0005829">
    <property type="term" value="C:cytosol"/>
    <property type="evidence" value="ECO:0007669"/>
    <property type="project" value="GOC"/>
</dbReference>
<accession>A0A7M7NHG5</accession>
<feature type="compositionally biased region" description="Low complexity" evidence="2">
    <location>
        <begin position="219"/>
        <end position="236"/>
    </location>
</feature>
<feature type="compositionally biased region" description="Polar residues" evidence="2">
    <location>
        <begin position="340"/>
        <end position="372"/>
    </location>
</feature>
<dbReference type="EnsemblMetazoa" id="XM_030979978">
    <property type="protein sequence ID" value="XP_030835838"/>
    <property type="gene ID" value="LOC763220"/>
</dbReference>
<feature type="compositionally biased region" description="Polar residues" evidence="2">
    <location>
        <begin position="381"/>
        <end position="395"/>
    </location>
</feature>
<dbReference type="OrthoDB" id="10069720at2759"/>
<dbReference type="RefSeq" id="XP_030835838.1">
    <property type="nucleotide sequence ID" value="XM_030979978.1"/>
</dbReference>
<feature type="coiled-coil region" evidence="1">
    <location>
        <begin position="72"/>
        <end position="121"/>
    </location>
</feature>
<name>A0A7M7NHG5_STRPU</name>
<dbReference type="Proteomes" id="UP000007110">
    <property type="component" value="Unassembled WGS sequence"/>
</dbReference>
<keyword evidence="1" id="KW-0175">Coiled coil</keyword>
<dbReference type="GO" id="GO:2000146">
    <property type="term" value="P:negative regulation of cell motility"/>
    <property type="evidence" value="ECO:0007669"/>
    <property type="project" value="InterPro"/>
</dbReference>
<feature type="compositionally biased region" description="Acidic residues" evidence="2">
    <location>
        <begin position="324"/>
        <end position="334"/>
    </location>
</feature>
<evidence type="ECO:0000313" key="4">
    <source>
        <dbReference type="Proteomes" id="UP000007110"/>
    </source>
</evidence>
<evidence type="ECO:0000313" key="3">
    <source>
        <dbReference type="EnsemblMetazoa" id="XP_030835838"/>
    </source>
</evidence>
<organism evidence="3 4">
    <name type="scientific">Strongylocentrotus purpuratus</name>
    <name type="common">Purple sea urchin</name>
    <dbReference type="NCBI Taxonomy" id="7668"/>
    <lineage>
        <taxon>Eukaryota</taxon>
        <taxon>Metazoa</taxon>
        <taxon>Echinodermata</taxon>
        <taxon>Eleutherozoa</taxon>
        <taxon>Echinozoa</taxon>
        <taxon>Echinoidea</taxon>
        <taxon>Euechinoidea</taxon>
        <taxon>Echinacea</taxon>
        <taxon>Camarodonta</taxon>
        <taxon>Echinidea</taxon>
        <taxon>Strongylocentrotidae</taxon>
        <taxon>Strongylocentrotus</taxon>
    </lineage>
</organism>
<dbReference type="GO" id="GO:0048203">
    <property type="term" value="P:vesicle targeting, trans-Golgi to endosome"/>
    <property type="evidence" value="ECO:0007669"/>
    <property type="project" value="InterPro"/>
</dbReference>
<dbReference type="InterPro" id="IPR031483">
    <property type="entry name" value="AP1AR"/>
</dbReference>
<reference evidence="4" key="1">
    <citation type="submission" date="2015-02" db="EMBL/GenBank/DDBJ databases">
        <title>Genome sequencing for Strongylocentrotus purpuratus.</title>
        <authorList>
            <person name="Murali S."/>
            <person name="Liu Y."/>
            <person name="Vee V."/>
            <person name="English A."/>
            <person name="Wang M."/>
            <person name="Skinner E."/>
            <person name="Han Y."/>
            <person name="Muzny D.M."/>
            <person name="Worley K.C."/>
            <person name="Gibbs R.A."/>
        </authorList>
    </citation>
    <scope>NUCLEOTIDE SEQUENCE</scope>
</reference>
<feature type="region of interest" description="Disordered" evidence="2">
    <location>
        <begin position="166"/>
        <end position="427"/>
    </location>
</feature>
<keyword evidence="4" id="KW-1185">Reference proteome</keyword>
<dbReference type="GO" id="GO:0035650">
    <property type="term" value="F:AP-1 adaptor complex binding"/>
    <property type="evidence" value="ECO:0007669"/>
    <property type="project" value="InterPro"/>
</dbReference>
<dbReference type="PANTHER" id="PTHR34529:SF1">
    <property type="entry name" value="AP-1 COMPLEX-ASSOCIATED REGULATORY PROTEIN"/>
    <property type="match status" value="1"/>
</dbReference>
<dbReference type="InParanoid" id="A0A7M7NHG5"/>
<sequence length="447" mass="48676">MGNCLKSCFGSVKTKRTDYFSGRFNNSSIDIEFENLIDDDEVQQNHAVLTDDERTLLQNRRYTDLVQEQQKIDARLDKELELEEENARLEEEAYNAAKQESSRATKRARLLEMEKKRLKTQQSNGSTKAWLGDDAGDWEVATEDDFEAFLDTVKAKSETVRASVASMLNTNTTPTTTNQAVTKQPTSPKTSPMVQASTPTSYQSVNPTSSGSAKTNLQSTVVTSSSPSLASPKTSVAQHDTPSVQFNSLKTQGGKLGSSDDKNQGLVDGPEQVANKPDVVQASRRVTQGVGQNDVKEEEEGTEASGKMSHYIKPGSKSPNHHDDDDDSDVEWEADFVSADSPSEPITITPQSSPAKLPTSQSIGSSNSTTIPSRHEPTRTGLPSSSRTNGSSLANGQLPYKHEAEKEIETSVTEGKTLSNGGTKGVKAKKTLDIDIDKFLEELDFDT</sequence>
<dbReference type="GeneID" id="763220"/>
<feature type="compositionally biased region" description="Basic and acidic residues" evidence="2">
    <location>
        <begin position="400"/>
        <end position="409"/>
    </location>
</feature>
<dbReference type="AlphaFoldDB" id="A0A7M7NHG5"/>
<feature type="compositionally biased region" description="Polar residues" evidence="2">
    <location>
        <begin position="410"/>
        <end position="421"/>
    </location>
</feature>
<protein>
    <submittedName>
        <fullName evidence="3">Uncharacterized protein</fullName>
    </submittedName>
</protein>
<proteinExistence type="predicted"/>
<dbReference type="KEGG" id="spu:763220"/>